<sequence length="29" mass="3415">MFSSFRKSLHLQDYEIISVITQSTHYLLG</sequence>
<name>A0A6C0BM62_9ZZZZ</name>
<organism evidence="1">
    <name type="scientific">viral metagenome</name>
    <dbReference type="NCBI Taxonomy" id="1070528"/>
    <lineage>
        <taxon>unclassified sequences</taxon>
        <taxon>metagenomes</taxon>
        <taxon>organismal metagenomes</taxon>
    </lineage>
</organism>
<reference evidence="1" key="1">
    <citation type="journal article" date="2020" name="Nature">
        <title>Giant virus diversity and host interactions through global metagenomics.</title>
        <authorList>
            <person name="Schulz F."/>
            <person name="Roux S."/>
            <person name="Paez-Espino D."/>
            <person name="Jungbluth S."/>
            <person name="Walsh D.A."/>
            <person name="Denef V.J."/>
            <person name="McMahon K.D."/>
            <person name="Konstantinidis K.T."/>
            <person name="Eloe-Fadrosh E.A."/>
            <person name="Kyrpides N.C."/>
            <person name="Woyke T."/>
        </authorList>
    </citation>
    <scope>NUCLEOTIDE SEQUENCE</scope>
    <source>
        <strain evidence="1">GVMAG-M-3300017651-5</strain>
    </source>
</reference>
<accession>A0A6C0BM62</accession>
<evidence type="ECO:0000313" key="1">
    <source>
        <dbReference type="EMBL" id="QHS92831.1"/>
    </source>
</evidence>
<dbReference type="AlphaFoldDB" id="A0A6C0BM62"/>
<proteinExistence type="predicted"/>
<dbReference type="EMBL" id="MN739192">
    <property type="protein sequence ID" value="QHS92831.1"/>
    <property type="molecule type" value="Genomic_DNA"/>
</dbReference>
<protein>
    <submittedName>
        <fullName evidence="1">Uncharacterized protein</fullName>
    </submittedName>
</protein>